<proteinExistence type="predicted"/>
<comment type="caution">
    <text evidence="1">The sequence shown here is derived from an EMBL/GenBank/DDBJ whole genome shotgun (WGS) entry which is preliminary data.</text>
</comment>
<evidence type="ECO:0000313" key="2">
    <source>
        <dbReference type="Proteomes" id="UP001596512"/>
    </source>
</evidence>
<sequence>MTGPRPPATQARAAFTDETGWMVVHSVHRYPGPAETVLADLDAVLRDCASFTLTYPDGLSMTEEVRITGADPWTADITVDSGALTVHDRLVLVPHGDRLSVLSVIGPESPDDALVDALADRAAELVSLP</sequence>
<dbReference type="EMBL" id="JBHTEY010000004">
    <property type="protein sequence ID" value="MFC7613100.1"/>
    <property type="molecule type" value="Genomic_DNA"/>
</dbReference>
<keyword evidence="2" id="KW-1185">Reference proteome</keyword>
<protein>
    <submittedName>
        <fullName evidence="1">Uncharacterized protein</fullName>
    </submittedName>
</protein>
<gene>
    <name evidence="1" type="ORF">ACFQV2_05155</name>
</gene>
<evidence type="ECO:0000313" key="1">
    <source>
        <dbReference type="EMBL" id="MFC7613100.1"/>
    </source>
</evidence>
<reference evidence="2" key="1">
    <citation type="journal article" date="2019" name="Int. J. Syst. Evol. Microbiol.">
        <title>The Global Catalogue of Microorganisms (GCM) 10K type strain sequencing project: providing services to taxonomists for standard genome sequencing and annotation.</title>
        <authorList>
            <consortium name="The Broad Institute Genomics Platform"/>
            <consortium name="The Broad Institute Genome Sequencing Center for Infectious Disease"/>
            <person name="Wu L."/>
            <person name="Ma J."/>
        </authorList>
    </citation>
    <scope>NUCLEOTIDE SEQUENCE [LARGE SCALE GENOMIC DNA]</scope>
    <source>
        <strain evidence="2">JCM 17695</strain>
    </source>
</reference>
<dbReference type="Proteomes" id="UP001596512">
    <property type="component" value="Unassembled WGS sequence"/>
</dbReference>
<organism evidence="1 2">
    <name type="scientific">Actinokineospora soli</name>
    <dbReference type="NCBI Taxonomy" id="1048753"/>
    <lineage>
        <taxon>Bacteria</taxon>
        <taxon>Bacillati</taxon>
        <taxon>Actinomycetota</taxon>
        <taxon>Actinomycetes</taxon>
        <taxon>Pseudonocardiales</taxon>
        <taxon>Pseudonocardiaceae</taxon>
        <taxon>Actinokineospora</taxon>
    </lineage>
</organism>
<name>A0ABW2TH71_9PSEU</name>
<accession>A0ABW2TH71</accession>